<dbReference type="Proteomes" id="UP000494165">
    <property type="component" value="Unassembled WGS sequence"/>
</dbReference>
<name>A0A8S1DHX9_9INSE</name>
<evidence type="ECO:0000313" key="3">
    <source>
        <dbReference type="Proteomes" id="UP000494165"/>
    </source>
</evidence>
<feature type="compositionally biased region" description="Pro residues" evidence="1">
    <location>
        <begin position="9"/>
        <end position="19"/>
    </location>
</feature>
<proteinExistence type="predicted"/>
<evidence type="ECO:0000256" key="1">
    <source>
        <dbReference type="SAM" id="MobiDB-lite"/>
    </source>
</evidence>
<dbReference type="EMBL" id="CADEPI010000195">
    <property type="protein sequence ID" value="CAB3379777.1"/>
    <property type="molecule type" value="Genomic_DNA"/>
</dbReference>
<accession>A0A8S1DHX9</accession>
<keyword evidence="3" id="KW-1185">Reference proteome</keyword>
<feature type="region of interest" description="Disordered" evidence="1">
    <location>
        <begin position="1"/>
        <end position="22"/>
    </location>
</feature>
<feature type="region of interest" description="Disordered" evidence="1">
    <location>
        <begin position="35"/>
        <end position="71"/>
    </location>
</feature>
<organism evidence="2 3">
    <name type="scientific">Cloeon dipterum</name>
    <dbReference type="NCBI Taxonomy" id="197152"/>
    <lineage>
        <taxon>Eukaryota</taxon>
        <taxon>Metazoa</taxon>
        <taxon>Ecdysozoa</taxon>
        <taxon>Arthropoda</taxon>
        <taxon>Hexapoda</taxon>
        <taxon>Insecta</taxon>
        <taxon>Pterygota</taxon>
        <taxon>Palaeoptera</taxon>
        <taxon>Ephemeroptera</taxon>
        <taxon>Pisciforma</taxon>
        <taxon>Baetidae</taxon>
        <taxon>Cloeon</taxon>
    </lineage>
</organism>
<reference evidence="2 3" key="1">
    <citation type="submission" date="2020-04" db="EMBL/GenBank/DDBJ databases">
        <authorList>
            <person name="Alioto T."/>
            <person name="Alioto T."/>
            <person name="Gomez Garrido J."/>
        </authorList>
    </citation>
    <scope>NUCLEOTIDE SEQUENCE [LARGE SCALE GENOMIC DNA]</scope>
</reference>
<sequence length="71" mass="8158">MANIYSVGPFPPSYPPEPLPNLNNPFIKILNGMKNQQLSRTREKAIRRFQRKQQSPKFEEEKSAGSARSQI</sequence>
<gene>
    <name evidence="2" type="ORF">CLODIP_2_CD11568</name>
</gene>
<dbReference type="AlphaFoldDB" id="A0A8S1DHX9"/>
<evidence type="ECO:0000313" key="2">
    <source>
        <dbReference type="EMBL" id="CAB3379777.1"/>
    </source>
</evidence>
<protein>
    <submittedName>
        <fullName evidence="2">Uncharacterized protein</fullName>
    </submittedName>
</protein>
<comment type="caution">
    <text evidence="2">The sequence shown here is derived from an EMBL/GenBank/DDBJ whole genome shotgun (WGS) entry which is preliminary data.</text>
</comment>